<dbReference type="Proteomes" id="UP000053105">
    <property type="component" value="Unassembled WGS sequence"/>
</dbReference>
<dbReference type="AlphaFoldDB" id="A0A0M9A588"/>
<reference evidence="1 2" key="1">
    <citation type="submission" date="2015-07" db="EMBL/GenBank/DDBJ databases">
        <title>The genome of Melipona quadrifasciata.</title>
        <authorList>
            <person name="Pan H."/>
            <person name="Kapheim K."/>
        </authorList>
    </citation>
    <scope>NUCLEOTIDE SEQUENCE [LARGE SCALE GENOMIC DNA]</scope>
    <source>
        <strain evidence="1">0111107301</strain>
        <tissue evidence="1">Whole body</tissue>
    </source>
</reference>
<name>A0A0M9A588_9HYME</name>
<sequence>MCEKYFVLALSTFHKHPPSVREIDYPITCLRRLKTILPERSLFRDQVRRGNQVFDRSVIVPIHDDLSSYHLITLRSCVETHEVRRSEFFKCT</sequence>
<accession>A0A0M9A588</accession>
<proteinExistence type="predicted"/>
<protein>
    <submittedName>
        <fullName evidence="1">Uncharacterized protein</fullName>
    </submittedName>
</protein>
<evidence type="ECO:0000313" key="1">
    <source>
        <dbReference type="EMBL" id="KOX77500.1"/>
    </source>
</evidence>
<gene>
    <name evidence="1" type="ORF">WN51_09824</name>
</gene>
<keyword evidence="2" id="KW-1185">Reference proteome</keyword>
<evidence type="ECO:0000313" key="2">
    <source>
        <dbReference type="Proteomes" id="UP000053105"/>
    </source>
</evidence>
<organism evidence="1 2">
    <name type="scientific">Melipona quadrifasciata</name>
    <dbReference type="NCBI Taxonomy" id="166423"/>
    <lineage>
        <taxon>Eukaryota</taxon>
        <taxon>Metazoa</taxon>
        <taxon>Ecdysozoa</taxon>
        <taxon>Arthropoda</taxon>
        <taxon>Hexapoda</taxon>
        <taxon>Insecta</taxon>
        <taxon>Pterygota</taxon>
        <taxon>Neoptera</taxon>
        <taxon>Endopterygota</taxon>
        <taxon>Hymenoptera</taxon>
        <taxon>Apocrita</taxon>
        <taxon>Aculeata</taxon>
        <taxon>Apoidea</taxon>
        <taxon>Anthophila</taxon>
        <taxon>Apidae</taxon>
        <taxon>Melipona</taxon>
    </lineage>
</organism>
<dbReference type="EMBL" id="KQ435732">
    <property type="protein sequence ID" value="KOX77500.1"/>
    <property type="molecule type" value="Genomic_DNA"/>
</dbReference>